<dbReference type="InterPro" id="IPR025921">
    <property type="entry name" value="HmuY"/>
</dbReference>
<comment type="caution">
    <text evidence="1">The sequence shown here is derived from an EMBL/GenBank/DDBJ whole genome shotgun (WGS) entry which is preliminary data.</text>
</comment>
<evidence type="ECO:0000313" key="2">
    <source>
        <dbReference type="Proteomes" id="UP000633278"/>
    </source>
</evidence>
<protein>
    <recommendedName>
        <fullName evidence="3">HmuY protein</fullName>
    </recommendedName>
</protein>
<reference evidence="1" key="1">
    <citation type="journal article" date="2014" name="Int. J. Syst. Evol. Microbiol.">
        <title>Complete genome sequence of Corynebacterium casei LMG S-19264T (=DSM 44701T), isolated from a smear-ripened cheese.</title>
        <authorList>
            <consortium name="US DOE Joint Genome Institute (JGI-PGF)"/>
            <person name="Walter F."/>
            <person name="Albersmeier A."/>
            <person name="Kalinowski J."/>
            <person name="Ruckert C."/>
        </authorList>
    </citation>
    <scope>NUCLEOTIDE SEQUENCE</scope>
    <source>
        <strain evidence="1">CGMCC 1.15763</strain>
    </source>
</reference>
<dbReference type="Pfam" id="PF14064">
    <property type="entry name" value="HmuY"/>
    <property type="match status" value="1"/>
</dbReference>
<dbReference type="AlphaFoldDB" id="A0A917I0Y7"/>
<name>A0A917I0Y7_9FLAO</name>
<dbReference type="PROSITE" id="PS51257">
    <property type="entry name" value="PROKAR_LIPOPROTEIN"/>
    <property type="match status" value="1"/>
</dbReference>
<dbReference type="EMBL" id="BMJW01000002">
    <property type="protein sequence ID" value="GGH00082.1"/>
    <property type="molecule type" value="Genomic_DNA"/>
</dbReference>
<dbReference type="CDD" id="cd12105">
    <property type="entry name" value="HmuY"/>
    <property type="match status" value="1"/>
</dbReference>
<reference evidence="1" key="2">
    <citation type="submission" date="2020-09" db="EMBL/GenBank/DDBJ databases">
        <authorList>
            <person name="Sun Q."/>
            <person name="Zhou Y."/>
        </authorList>
    </citation>
    <scope>NUCLEOTIDE SEQUENCE</scope>
    <source>
        <strain evidence="1">CGMCC 1.15763</strain>
    </source>
</reference>
<accession>A0A917I0Y7</accession>
<evidence type="ECO:0008006" key="3">
    <source>
        <dbReference type="Google" id="ProtNLM"/>
    </source>
</evidence>
<dbReference type="RefSeq" id="WP_188599012.1">
    <property type="nucleotide sequence ID" value="NZ_BMJW01000002.1"/>
</dbReference>
<proteinExistence type="predicted"/>
<organism evidence="1 2">
    <name type="scientific">Polaribacter pacificus</name>
    <dbReference type="NCBI Taxonomy" id="1775173"/>
    <lineage>
        <taxon>Bacteria</taxon>
        <taxon>Pseudomonadati</taxon>
        <taxon>Bacteroidota</taxon>
        <taxon>Flavobacteriia</taxon>
        <taxon>Flavobacteriales</taxon>
        <taxon>Flavobacteriaceae</taxon>
    </lineage>
</organism>
<dbReference type="Proteomes" id="UP000633278">
    <property type="component" value="Unassembled WGS sequence"/>
</dbReference>
<sequence>MRILKSIFSLILITITLVSCTKNEEDVAPVVASSATNIHAPVTTDYTVNPPTEAGEFAKFSLATGAVVSGDNWDIAFRGTSILVNGGTLIGLADEPNRTGVGALTMVTSTFDALTTAPDEASFAQDASGTYALPKGSGNGWYSYNPTNHLISPIAGKIIVIKTHDGHYAKVEIISYYKDADTSLDSGYYSFNYVYNPNANDKNLEL</sequence>
<keyword evidence="2" id="KW-1185">Reference proteome</keyword>
<evidence type="ECO:0000313" key="1">
    <source>
        <dbReference type="EMBL" id="GGH00082.1"/>
    </source>
</evidence>
<gene>
    <name evidence="1" type="ORF">GCM10011416_18210</name>
</gene>